<name>A0A4Q9R2J5_9GAMM</name>
<feature type="domain" description="Putative Flp pilus-assembly TadG-like N-terminal" evidence="1">
    <location>
        <begin position="16"/>
        <end position="62"/>
    </location>
</feature>
<evidence type="ECO:0000313" key="2">
    <source>
        <dbReference type="EMBL" id="TBU93523.1"/>
    </source>
</evidence>
<proteinExistence type="predicted"/>
<dbReference type="RefSeq" id="WP_131184851.1">
    <property type="nucleotide sequence ID" value="NZ_QJUO01000018.1"/>
</dbReference>
<reference evidence="2 3" key="1">
    <citation type="submission" date="2018-06" db="EMBL/GenBank/DDBJ databases">
        <title>Three novel Pseudomonas species isolated from symptomatic oak.</title>
        <authorList>
            <person name="Bueno-Gonzalez V."/>
            <person name="Brady C."/>
        </authorList>
    </citation>
    <scope>NUCLEOTIDE SEQUENCE [LARGE SCALE GENOMIC DNA]</scope>
    <source>
        <strain evidence="2 3">P17C</strain>
    </source>
</reference>
<evidence type="ECO:0000259" key="1">
    <source>
        <dbReference type="Pfam" id="PF13400"/>
    </source>
</evidence>
<keyword evidence="3" id="KW-1185">Reference proteome</keyword>
<dbReference type="OrthoDB" id="8988761at2"/>
<dbReference type="Gene3D" id="3.40.50.410">
    <property type="entry name" value="von Willebrand factor, type A domain"/>
    <property type="match status" value="1"/>
</dbReference>
<organism evidence="2 3">
    <name type="scientific">Stutzerimonas kirkiae</name>
    <dbReference type="NCBI Taxonomy" id="2211392"/>
    <lineage>
        <taxon>Bacteria</taxon>
        <taxon>Pseudomonadati</taxon>
        <taxon>Pseudomonadota</taxon>
        <taxon>Gammaproteobacteria</taxon>
        <taxon>Pseudomonadales</taxon>
        <taxon>Pseudomonadaceae</taxon>
        <taxon>Stutzerimonas</taxon>
    </lineage>
</organism>
<dbReference type="Proteomes" id="UP000292639">
    <property type="component" value="Unassembled WGS sequence"/>
</dbReference>
<protein>
    <recommendedName>
        <fullName evidence="1">Putative Flp pilus-assembly TadG-like N-terminal domain-containing protein</fullName>
    </recommendedName>
</protein>
<gene>
    <name evidence="2" type="ORF">DNJ96_13875</name>
</gene>
<dbReference type="EMBL" id="QJUP01000020">
    <property type="protein sequence ID" value="TBU93523.1"/>
    <property type="molecule type" value="Genomic_DNA"/>
</dbReference>
<dbReference type="InterPro" id="IPR028087">
    <property type="entry name" value="Tad_N"/>
</dbReference>
<evidence type="ECO:0000313" key="3">
    <source>
        <dbReference type="Proteomes" id="UP000292639"/>
    </source>
</evidence>
<sequence>MSAPRTLPHLCRDQRGAVALTCLLCLPLIVLMLVGALDFIRYSMAQGKLQNALDSTVISAGRRLDTHTPTPGSDAETSWKDDARSYFASNMPKGYLGSDIATDDLMITYLPASADDSAERIRMRADGNLPLLVSGLMRRSAFRLAASNQAERRTRSDLEMVLALDLTGSMEGTKFDTLKTESKNLVSTLLDSARNADNLERTFIGIVPFADTVYVGPQRSHWLTEQAQAYPYIQAGDIWGGCVVEPYASGRFNAEPGEPPGLFEPLMTVGTLSSANGLVGTEQLKQRYANDRGLGYNQVVSEFQVLDSPAPSISGKRAIRVDLDGSGNLVPQFAFNPDWLYLSATGTRYRFCQAARAMTFLDNARDGLNAKIDALRIDGGTIIPLGLLWGWRMLDPAWRGSDGWGDEAKPRDAEAGLNKIIVLLTDGNNGLDPNWDNGSRYDNGVAIDGERNITGSYTLGYSYRARICNRQGQSCSTETGTRSDTLSLPASGLNDDNHYFNCGAYCMYASRSDFNSLRVGSKAELQNSDTRLSPYGQLYAGNSGGQEDWQYGNPTLNELTDELCANIKAQGIILYTVVLGSGVNDQTKDLMQGCSSGAQAGYYYDASNVGNLAAAFASIANSLTELRITE</sequence>
<dbReference type="AlphaFoldDB" id="A0A4Q9R2J5"/>
<dbReference type="SUPFAM" id="SSF53300">
    <property type="entry name" value="vWA-like"/>
    <property type="match status" value="1"/>
</dbReference>
<comment type="caution">
    <text evidence="2">The sequence shown here is derived from an EMBL/GenBank/DDBJ whole genome shotgun (WGS) entry which is preliminary data.</text>
</comment>
<accession>A0A4Q9R2J5</accession>
<dbReference type="Pfam" id="PF13400">
    <property type="entry name" value="Tad"/>
    <property type="match status" value="1"/>
</dbReference>
<dbReference type="InterPro" id="IPR036465">
    <property type="entry name" value="vWFA_dom_sf"/>
</dbReference>